<evidence type="ECO:0000313" key="1">
    <source>
        <dbReference type="EMBL" id="MBB5326041.1"/>
    </source>
</evidence>
<accession>A0A7W8IUB8</accession>
<name>A0A7W8IUB8_9BACL</name>
<dbReference type="EMBL" id="JACHEP010000026">
    <property type="protein sequence ID" value="MBB5326041.1"/>
    <property type="molecule type" value="Genomic_DNA"/>
</dbReference>
<organism evidence="1 2">
    <name type="scientific">Anoxybacteroides tepidamans</name>
    <dbReference type="NCBI Taxonomy" id="265948"/>
    <lineage>
        <taxon>Bacteria</taxon>
        <taxon>Bacillati</taxon>
        <taxon>Bacillota</taxon>
        <taxon>Bacilli</taxon>
        <taxon>Bacillales</taxon>
        <taxon>Anoxybacillaceae</taxon>
        <taxon>Anoxybacteroides</taxon>
    </lineage>
</organism>
<dbReference type="AlphaFoldDB" id="A0A7W8IUB8"/>
<keyword evidence="2" id="KW-1185">Reference proteome</keyword>
<sequence length="54" mass="6352">MQMGKMDFLAFFFCDKKQKSQGNWLFNGENEFCVYLFGKGTDFEEHTCKTESHA</sequence>
<evidence type="ECO:0000313" key="2">
    <source>
        <dbReference type="Proteomes" id="UP000520011"/>
    </source>
</evidence>
<protein>
    <submittedName>
        <fullName evidence="1">Uncharacterized protein</fullName>
    </submittedName>
</protein>
<proteinExistence type="predicted"/>
<gene>
    <name evidence="1" type="ORF">HNQ34_003159</name>
</gene>
<reference evidence="1 2" key="1">
    <citation type="submission" date="2020-08" db="EMBL/GenBank/DDBJ databases">
        <title>Genomic Encyclopedia of Type Strains, Phase IV (KMG-IV): sequencing the most valuable type-strain genomes for metagenomic binning, comparative biology and taxonomic classification.</title>
        <authorList>
            <person name="Goeker M."/>
        </authorList>
    </citation>
    <scope>NUCLEOTIDE SEQUENCE [LARGE SCALE GENOMIC DNA]</scope>
    <source>
        <strain evidence="1 2">DSM 16325</strain>
    </source>
</reference>
<dbReference type="Proteomes" id="UP000520011">
    <property type="component" value="Unassembled WGS sequence"/>
</dbReference>
<comment type="caution">
    <text evidence="1">The sequence shown here is derived from an EMBL/GenBank/DDBJ whole genome shotgun (WGS) entry which is preliminary data.</text>
</comment>